<dbReference type="Gene3D" id="1.10.1410.10">
    <property type="match status" value="1"/>
</dbReference>
<dbReference type="Pfam" id="PF03828">
    <property type="entry name" value="PAP_assoc"/>
    <property type="match status" value="1"/>
</dbReference>
<evidence type="ECO:0000256" key="4">
    <source>
        <dbReference type="ARBA" id="ARBA00022490"/>
    </source>
</evidence>
<feature type="compositionally biased region" description="Low complexity" evidence="9">
    <location>
        <begin position="1144"/>
        <end position="1177"/>
    </location>
</feature>
<feature type="compositionally biased region" description="Basic and acidic residues" evidence="9">
    <location>
        <begin position="687"/>
        <end position="711"/>
    </location>
</feature>
<evidence type="ECO:0000313" key="13">
    <source>
        <dbReference type="WBParaSite" id="TCONS_00005939.p1"/>
    </source>
</evidence>
<feature type="domain" description="PAP-associated" evidence="10">
    <location>
        <begin position="1000"/>
        <end position="1061"/>
    </location>
</feature>
<dbReference type="WBParaSite" id="TCONS_00005939.p1">
    <property type="protein sequence ID" value="TCONS_00005939.p1"/>
    <property type="gene ID" value="XLOC_004146"/>
</dbReference>
<keyword evidence="4" id="KW-0963">Cytoplasm</keyword>
<feature type="region of interest" description="Disordered" evidence="9">
    <location>
        <begin position="678"/>
        <end position="730"/>
    </location>
</feature>
<feature type="domain" description="Poly(A) RNA polymerase mitochondrial-like central palm" evidence="11">
    <location>
        <begin position="769"/>
        <end position="907"/>
    </location>
</feature>
<organism evidence="12 13">
    <name type="scientific">Strongyloides stercoralis</name>
    <name type="common">Threadworm</name>
    <dbReference type="NCBI Taxonomy" id="6248"/>
    <lineage>
        <taxon>Eukaryota</taxon>
        <taxon>Metazoa</taxon>
        <taxon>Ecdysozoa</taxon>
        <taxon>Nematoda</taxon>
        <taxon>Chromadorea</taxon>
        <taxon>Rhabditida</taxon>
        <taxon>Tylenchina</taxon>
        <taxon>Panagrolaimomorpha</taxon>
        <taxon>Strongyloidoidea</taxon>
        <taxon>Strongyloididae</taxon>
        <taxon>Strongyloides</taxon>
    </lineage>
</organism>
<dbReference type="Pfam" id="PF22600">
    <property type="entry name" value="MTPAP-like_central"/>
    <property type="match status" value="1"/>
</dbReference>
<feature type="compositionally biased region" description="Basic and acidic residues" evidence="9">
    <location>
        <begin position="718"/>
        <end position="727"/>
    </location>
</feature>
<feature type="region of interest" description="Disordered" evidence="9">
    <location>
        <begin position="12"/>
        <end position="51"/>
    </location>
</feature>
<feature type="region of interest" description="Disordered" evidence="9">
    <location>
        <begin position="75"/>
        <end position="94"/>
    </location>
</feature>
<dbReference type="AlphaFoldDB" id="A0AAF5D2V4"/>
<evidence type="ECO:0000259" key="11">
    <source>
        <dbReference type="Pfam" id="PF22600"/>
    </source>
</evidence>
<evidence type="ECO:0000313" key="12">
    <source>
        <dbReference type="Proteomes" id="UP000035681"/>
    </source>
</evidence>
<evidence type="ECO:0000259" key="10">
    <source>
        <dbReference type="Pfam" id="PF03828"/>
    </source>
</evidence>
<comment type="subcellular location">
    <subcellularLocation>
        <location evidence="3">Cytoplasm</location>
    </subcellularLocation>
</comment>
<evidence type="ECO:0000256" key="5">
    <source>
        <dbReference type="ARBA" id="ARBA00022679"/>
    </source>
</evidence>
<evidence type="ECO:0000256" key="8">
    <source>
        <dbReference type="ARBA" id="ARBA00038491"/>
    </source>
</evidence>
<dbReference type="InterPro" id="IPR043519">
    <property type="entry name" value="NT_sf"/>
</dbReference>
<dbReference type="SUPFAM" id="SSF81301">
    <property type="entry name" value="Nucleotidyltransferase"/>
    <property type="match status" value="1"/>
</dbReference>
<feature type="region of interest" description="Disordered" evidence="9">
    <location>
        <begin position="1141"/>
        <end position="1200"/>
    </location>
</feature>
<dbReference type="GO" id="GO:0005737">
    <property type="term" value="C:cytoplasm"/>
    <property type="evidence" value="ECO:0007669"/>
    <property type="project" value="UniProtKB-SubCell"/>
</dbReference>
<evidence type="ECO:0000256" key="9">
    <source>
        <dbReference type="SAM" id="MobiDB-lite"/>
    </source>
</evidence>
<feature type="compositionally biased region" description="Polar residues" evidence="9">
    <location>
        <begin position="83"/>
        <end position="94"/>
    </location>
</feature>
<keyword evidence="6" id="KW-0479">Metal-binding</keyword>
<dbReference type="InterPro" id="IPR002058">
    <property type="entry name" value="PAP_assoc"/>
</dbReference>
<dbReference type="Proteomes" id="UP000035681">
    <property type="component" value="Unplaced"/>
</dbReference>
<keyword evidence="12" id="KW-1185">Reference proteome</keyword>
<keyword evidence="5" id="KW-0808">Transferase</keyword>
<evidence type="ECO:0000256" key="7">
    <source>
        <dbReference type="ARBA" id="ARBA00022842"/>
    </source>
</evidence>
<dbReference type="GO" id="GO:1990817">
    <property type="term" value="F:poly(A) RNA polymerase activity"/>
    <property type="evidence" value="ECO:0007669"/>
    <property type="project" value="TreeGrafter"/>
</dbReference>
<reference evidence="13" key="1">
    <citation type="submission" date="2024-02" db="UniProtKB">
        <authorList>
            <consortium name="WormBaseParasite"/>
        </authorList>
    </citation>
    <scope>IDENTIFICATION</scope>
</reference>
<name>A0AAF5D2V4_STRER</name>
<feature type="compositionally biased region" description="Low complexity" evidence="9">
    <location>
        <begin position="1189"/>
        <end position="1199"/>
    </location>
</feature>
<evidence type="ECO:0000256" key="2">
    <source>
        <dbReference type="ARBA" id="ARBA00001946"/>
    </source>
</evidence>
<dbReference type="Gene3D" id="3.30.460.10">
    <property type="entry name" value="Beta Polymerase, domain 2"/>
    <property type="match status" value="1"/>
</dbReference>
<comment type="similarity">
    <text evidence="8">Belongs to the DNA polymerase type-B-like family. GLD2 subfamily.</text>
</comment>
<dbReference type="GO" id="GO:0046872">
    <property type="term" value="F:metal ion binding"/>
    <property type="evidence" value="ECO:0007669"/>
    <property type="project" value="UniProtKB-KW"/>
</dbReference>
<dbReference type="SUPFAM" id="SSF81631">
    <property type="entry name" value="PAP/OAS1 substrate-binding domain"/>
    <property type="match status" value="1"/>
</dbReference>
<dbReference type="PANTHER" id="PTHR12271">
    <property type="entry name" value="POLY A POLYMERASE CID PAP -RELATED"/>
    <property type="match status" value="1"/>
</dbReference>
<evidence type="ECO:0000256" key="6">
    <source>
        <dbReference type="ARBA" id="ARBA00022723"/>
    </source>
</evidence>
<evidence type="ECO:0000256" key="3">
    <source>
        <dbReference type="ARBA" id="ARBA00004496"/>
    </source>
</evidence>
<accession>A0AAF5D2V4</accession>
<comment type="cofactor">
    <cofactor evidence="1">
        <name>Mn(2+)</name>
        <dbReference type="ChEBI" id="CHEBI:29035"/>
    </cofactor>
</comment>
<proteinExistence type="inferred from homology"/>
<protein>
    <submittedName>
        <fullName evidence="13">PAP-associated domain-containing protein</fullName>
    </submittedName>
</protein>
<comment type="cofactor">
    <cofactor evidence="2">
        <name>Mg(2+)</name>
        <dbReference type="ChEBI" id="CHEBI:18420"/>
    </cofactor>
</comment>
<feature type="compositionally biased region" description="Polar residues" evidence="9">
    <location>
        <begin position="32"/>
        <end position="45"/>
    </location>
</feature>
<dbReference type="PANTHER" id="PTHR12271:SF40">
    <property type="entry name" value="POLY(A) RNA POLYMERASE GLD2"/>
    <property type="match status" value="1"/>
</dbReference>
<dbReference type="GO" id="GO:0031123">
    <property type="term" value="P:RNA 3'-end processing"/>
    <property type="evidence" value="ECO:0007669"/>
    <property type="project" value="TreeGrafter"/>
</dbReference>
<evidence type="ECO:0000256" key="1">
    <source>
        <dbReference type="ARBA" id="ARBA00001936"/>
    </source>
</evidence>
<keyword evidence="7" id="KW-0460">Magnesium</keyword>
<dbReference type="InterPro" id="IPR054708">
    <property type="entry name" value="MTPAP-like_central"/>
</dbReference>
<sequence length="1331" mass="151489">MNLNLQTTIIQFNSTNTPHNHFDNRNEGSDSGMHTNSTSSASSNDGDPKRLESLSNVTVQDSILGHVEVSCKPASRLPKWSRSPKNSFSKRQLGYNNRRNKYSYSITPVQQFYADLPVSEDLKYQLLNGFRRDSNIPHCHLGLPPLPIQPPLFYHYHEIVNKAKEMYNHVIEQYPITNSKVLEFFYKHMVDENPLLHYYPNKKYFECLDTTSHFYNVENFNQPCYFYEGSLQNQYNIPPPKIENLTDVGVMKYTTSKVEEKNDSFGQYDCCPEKTKKINYPYHDDKCINYSKNLKKEKSTINFKEDNLKEQHMAKCLPMVMSYKEAVQNTNDFELPHPDISVNMGIPSNVVSNDQYFFQPTHINGFVPPPNPVSQNCNNSQYSLPLNLPNYQPSLQLPSCCNTVPQQYAYVQECDPHNNKNAAAIQSLCFMFLEDCKTIDKNRPAVTGKFQQPSNSNGKGLPKFGFYSKAYIVGVVGLPCWQSRFWMKLKKVYASSAFIHFDPTIHFLSNINTTSSSCSSCLYPESTISDDSFDNSHVSSSYIVSDSFYFDDDDEECNCRVRKCDCKVKSKCQKFIEGECGYYTEGGSQPTNTINIKTPTNEDVSYSEEDLNVNTSQMKQQVKAISPLEGSDFSQLTHVKDEITSTSYLSLNDSESRLSFDKDRKKYFCNDKESQYLFKSSESNKSNPEKDEKNKENNVNWEQKKQDDVIVKKNRKNKSPEQKENNRPKGQALVYNIGLQQNQSNFSENLIHPGIDSTGKLFISQMDSLSERIFDFHTTVMQSQAHLNRKLYLRDMIYYTICPLFPTSGLYIVGSSLNGFGNNGSDMDLCLMLTNKELDQRRDAVAILNAIKTKMSSIDWIRDLHLIVAKVPILRITFNAPFSNITVDLNANNSVAIKNTHLLCAYSNFDWRVRPLVSAVKEWAKRRGINDANQSTFTSYSLVLMCLHYLQCGLDVPILPSLQELYQDRFNNKCDVRNLNVVVSLEKPNKEIWPYESKATLGELLIGFLKYYAEIFDFENDVISIRCGKRLSRKEVMRNDAPHNSKSQWGCVCIEEPFTLMNTAHSVFDSVVFEAIKKCFVETYEHLKNTSDFDVFLSGRSIKDVLGGYTLIPPGGVIYNAPRQNGTNQLTSNASMVYSSPEISLSNSSQEESSNEFNTNTSEILSDNSISKSSSLDEIGKKTNRRGGSSSSVSKSKTSFNAINNYEQQKIEDNNGKKNNGNVSMALKTGHIDITEFGLAPINGNKTNIDELNMYGKCNSNEKNNTQGTLTEQNKIKNIKKEDLNISNFFVRGKGKHHSKKGTTNNVDDIKYLITVNIIGFQSFTYTVKNQ</sequence>
<dbReference type="CDD" id="cd05402">
    <property type="entry name" value="NT_PAP_TUTase"/>
    <property type="match status" value="1"/>
</dbReference>